<evidence type="ECO:0000313" key="3">
    <source>
        <dbReference type="Proteomes" id="UP000193411"/>
    </source>
</evidence>
<dbReference type="AlphaFoldDB" id="A0A1Y2H6I8"/>
<gene>
    <name evidence="2" type="ORF">BCR44DRAFT_26735</name>
</gene>
<keyword evidence="3" id="KW-1185">Reference proteome</keyword>
<feature type="region of interest" description="Disordered" evidence="1">
    <location>
        <begin position="45"/>
        <end position="114"/>
    </location>
</feature>
<dbReference type="EMBL" id="MCFL01000235">
    <property type="protein sequence ID" value="ORZ29313.1"/>
    <property type="molecule type" value="Genomic_DNA"/>
</dbReference>
<name>A0A1Y2H6I8_9FUNG</name>
<feature type="compositionally biased region" description="Basic and acidic residues" evidence="1">
    <location>
        <begin position="101"/>
        <end position="114"/>
    </location>
</feature>
<evidence type="ECO:0000313" key="2">
    <source>
        <dbReference type="EMBL" id="ORZ29313.1"/>
    </source>
</evidence>
<feature type="compositionally biased region" description="Polar residues" evidence="1">
    <location>
        <begin position="77"/>
        <end position="89"/>
    </location>
</feature>
<proteinExistence type="predicted"/>
<organism evidence="2 3">
    <name type="scientific">Catenaria anguillulae PL171</name>
    <dbReference type="NCBI Taxonomy" id="765915"/>
    <lineage>
        <taxon>Eukaryota</taxon>
        <taxon>Fungi</taxon>
        <taxon>Fungi incertae sedis</taxon>
        <taxon>Blastocladiomycota</taxon>
        <taxon>Blastocladiomycetes</taxon>
        <taxon>Blastocladiales</taxon>
        <taxon>Catenariaceae</taxon>
        <taxon>Catenaria</taxon>
    </lineage>
</organism>
<dbReference type="Proteomes" id="UP000193411">
    <property type="component" value="Unassembled WGS sequence"/>
</dbReference>
<sequence length="224" mass="24212">MHYVAHIRATSGVTARCIDANSIAAITGVMRMLVLLQVRRNHQTIPSAHGPHHHGDDSDSNDDGGEQPRFVRRLQLPGSSIRSHNNLGNNIGFGVGDGDGDEQRLRGRRGECRRRSAQASTHNACASLIQAPPSHGGCASAATPGSWTTMMFQQSLLHAWQGELVVFVSSATSFEGLVEGQVRWVLQVPDAIDCALSVAVDSHAVDGLTYYSCFLILTHCQYDL</sequence>
<protein>
    <submittedName>
        <fullName evidence="2">Uncharacterized protein</fullName>
    </submittedName>
</protein>
<reference evidence="2 3" key="1">
    <citation type="submission" date="2016-07" db="EMBL/GenBank/DDBJ databases">
        <title>Pervasive Adenine N6-methylation of Active Genes in Fungi.</title>
        <authorList>
            <consortium name="DOE Joint Genome Institute"/>
            <person name="Mondo S.J."/>
            <person name="Dannebaum R.O."/>
            <person name="Kuo R.C."/>
            <person name="Labutti K."/>
            <person name="Haridas S."/>
            <person name="Kuo A."/>
            <person name="Salamov A."/>
            <person name="Ahrendt S.R."/>
            <person name="Lipzen A."/>
            <person name="Sullivan W."/>
            <person name="Andreopoulos W.B."/>
            <person name="Clum A."/>
            <person name="Lindquist E."/>
            <person name="Daum C."/>
            <person name="Ramamoorthy G.K."/>
            <person name="Gryganskyi A."/>
            <person name="Culley D."/>
            <person name="Magnuson J.K."/>
            <person name="James T.Y."/>
            <person name="O'Malley M.A."/>
            <person name="Stajich J.E."/>
            <person name="Spatafora J.W."/>
            <person name="Visel A."/>
            <person name="Grigoriev I.V."/>
        </authorList>
    </citation>
    <scope>NUCLEOTIDE SEQUENCE [LARGE SCALE GENOMIC DNA]</scope>
    <source>
        <strain evidence="2 3">PL171</strain>
    </source>
</reference>
<comment type="caution">
    <text evidence="2">The sequence shown here is derived from an EMBL/GenBank/DDBJ whole genome shotgun (WGS) entry which is preliminary data.</text>
</comment>
<evidence type="ECO:0000256" key="1">
    <source>
        <dbReference type="SAM" id="MobiDB-lite"/>
    </source>
</evidence>
<accession>A0A1Y2H6I8</accession>